<dbReference type="AlphaFoldDB" id="A0A212SC45"/>
<organism evidence="2 3">
    <name type="scientific">Rhodoblastus acidophilus</name>
    <name type="common">Rhodopseudomonas acidophila</name>
    <dbReference type="NCBI Taxonomy" id="1074"/>
    <lineage>
        <taxon>Bacteria</taxon>
        <taxon>Pseudomonadati</taxon>
        <taxon>Pseudomonadota</taxon>
        <taxon>Alphaproteobacteria</taxon>
        <taxon>Hyphomicrobiales</taxon>
        <taxon>Rhodoblastaceae</taxon>
        <taxon>Rhodoblastus</taxon>
    </lineage>
</organism>
<proteinExistence type="predicted"/>
<dbReference type="RefSeq" id="WP_088522469.1">
    <property type="nucleotide sequence ID" value="NZ_NRRJ01000042.1"/>
</dbReference>
<dbReference type="EMBL" id="FYDG01000024">
    <property type="protein sequence ID" value="SNB83100.1"/>
    <property type="molecule type" value="Genomic_DNA"/>
</dbReference>
<evidence type="ECO:0000313" key="3">
    <source>
        <dbReference type="Proteomes" id="UP000198418"/>
    </source>
</evidence>
<sequence>MRGRVPNPAAQIAKGNPGKRLTKAQKILAEANECAEALAPSIVAGLTVAPPKLLERFPAAMRFWKEYAPALEKMRSLQPADAPRFAMLCMAYGQWVEAIRHLRDEGCVHSVKTVSGDKMKRLSPWVAIEKLRFDQCQELFEQFGFGAMDRAKLMRDRAALPPGAWSAGGEHDSPDKDRPDRPAQNSPVGSMDLLDSAPPGAAVN</sequence>
<accession>A0A212SC45</accession>
<evidence type="ECO:0000313" key="2">
    <source>
        <dbReference type="EMBL" id="SNB83100.1"/>
    </source>
</evidence>
<evidence type="ECO:0000256" key="1">
    <source>
        <dbReference type="SAM" id="MobiDB-lite"/>
    </source>
</evidence>
<dbReference type="InterPro" id="IPR006448">
    <property type="entry name" value="Phage_term_ssu_P27"/>
</dbReference>
<dbReference type="Pfam" id="PF05119">
    <property type="entry name" value="Terminase_4"/>
    <property type="match status" value="1"/>
</dbReference>
<name>A0A212SC45_RHOAC</name>
<gene>
    <name evidence="2" type="ORF">SAMN06265338_12423</name>
</gene>
<protein>
    <submittedName>
        <fullName evidence="2">Phage terminase, small subunit, putative, P27 family</fullName>
    </submittedName>
</protein>
<feature type="compositionally biased region" description="Basic and acidic residues" evidence="1">
    <location>
        <begin position="169"/>
        <end position="181"/>
    </location>
</feature>
<dbReference type="Proteomes" id="UP000198418">
    <property type="component" value="Unassembled WGS sequence"/>
</dbReference>
<keyword evidence="3" id="KW-1185">Reference proteome</keyword>
<reference evidence="3" key="1">
    <citation type="submission" date="2017-06" db="EMBL/GenBank/DDBJ databases">
        <authorList>
            <person name="Varghese N."/>
            <person name="Submissions S."/>
        </authorList>
    </citation>
    <scope>NUCLEOTIDE SEQUENCE [LARGE SCALE GENOMIC DNA]</scope>
    <source>
        <strain evidence="3">DSM 137</strain>
    </source>
</reference>
<feature type="region of interest" description="Disordered" evidence="1">
    <location>
        <begin position="161"/>
        <end position="204"/>
    </location>
</feature>